<reference evidence="3 4" key="1">
    <citation type="submission" date="2023-09" db="EMBL/GenBank/DDBJ databases">
        <title>Complete Genome and Methylome dissection of Bacillus brevis NEB573 original source of BbsI restriction endonuclease.</title>
        <authorList>
            <person name="Fomenkov A."/>
            <person name="Roberts R.D."/>
        </authorList>
    </citation>
    <scope>NUCLEOTIDE SEQUENCE [LARGE SCALE GENOMIC DNA]</scope>
    <source>
        <strain evidence="3 4">NEB573</strain>
    </source>
</reference>
<protein>
    <submittedName>
        <fullName evidence="3">S-layer homology domain-containing protein</fullName>
    </submittedName>
</protein>
<sequence length="225" mass="24660">MKRKLLALSAFAVLSLSFIQHGTFAAANGTDRPVTGTEHTAYTLQDNQNASELKNDFFLPQATITAAEGIQLIVNALDLNLDSVRFVKPPLASDYFAKASNNAWYASALIIAANQGFDLPSDLDPNKMWTKEEFVHQLMTVMQSQNKLPMLKIVPVTIGDERELKADYQGSVQRALVLGITALDEKGNFHPKAEISRQESAVILQHALDYIKAHPGLPTQQAAGK</sequence>
<name>A0ABY9T4Y7_BREBE</name>
<keyword evidence="1" id="KW-0732">Signal</keyword>
<feature type="signal peptide" evidence="1">
    <location>
        <begin position="1"/>
        <end position="25"/>
    </location>
</feature>
<proteinExistence type="predicted"/>
<gene>
    <name evidence="3" type="ORF">RGB73_01915</name>
</gene>
<dbReference type="EMBL" id="CP134050">
    <property type="protein sequence ID" value="WNC15157.1"/>
    <property type="molecule type" value="Genomic_DNA"/>
</dbReference>
<accession>A0ABY9T4Y7</accession>
<evidence type="ECO:0000259" key="2">
    <source>
        <dbReference type="PROSITE" id="PS51272"/>
    </source>
</evidence>
<dbReference type="RefSeq" id="WP_310768550.1">
    <property type="nucleotide sequence ID" value="NZ_CP134050.1"/>
</dbReference>
<dbReference type="PROSITE" id="PS51272">
    <property type="entry name" value="SLH"/>
    <property type="match status" value="1"/>
</dbReference>
<feature type="domain" description="SLH" evidence="2">
    <location>
        <begin position="155"/>
        <end position="218"/>
    </location>
</feature>
<organism evidence="3 4">
    <name type="scientific">Brevibacillus brevis</name>
    <name type="common">Bacillus brevis</name>
    <dbReference type="NCBI Taxonomy" id="1393"/>
    <lineage>
        <taxon>Bacteria</taxon>
        <taxon>Bacillati</taxon>
        <taxon>Bacillota</taxon>
        <taxon>Bacilli</taxon>
        <taxon>Bacillales</taxon>
        <taxon>Paenibacillaceae</taxon>
        <taxon>Brevibacillus</taxon>
    </lineage>
</organism>
<keyword evidence="4" id="KW-1185">Reference proteome</keyword>
<evidence type="ECO:0000313" key="4">
    <source>
        <dbReference type="Proteomes" id="UP001256827"/>
    </source>
</evidence>
<dbReference type="InterPro" id="IPR001119">
    <property type="entry name" value="SLH_dom"/>
</dbReference>
<dbReference type="Proteomes" id="UP001256827">
    <property type="component" value="Chromosome"/>
</dbReference>
<evidence type="ECO:0000256" key="1">
    <source>
        <dbReference type="SAM" id="SignalP"/>
    </source>
</evidence>
<evidence type="ECO:0000313" key="3">
    <source>
        <dbReference type="EMBL" id="WNC15157.1"/>
    </source>
</evidence>
<feature type="chain" id="PRO_5046251939" evidence="1">
    <location>
        <begin position="26"/>
        <end position="225"/>
    </location>
</feature>